<feature type="region of interest" description="Disordered" evidence="1">
    <location>
        <begin position="104"/>
        <end position="133"/>
    </location>
</feature>
<feature type="compositionally biased region" description="Gly residues" evidence="1">
    <location>
        <begin position="118"/>
        <end position="133"/>
    </location>
</feature>
<dbReference type="AlphaFoldDB" id="A0A3D9ZCA4"/>
<accession>A0A3D9ZCA4</accession>
<feature type="signal peptide" evidence="2">
    <location>
        <begin position="1"/>
        <end position="27"/>
    </location>
</feature>
<comment type="caution">
    <text evidence="3">The sequence shown here is derived from an EMBL/GenBank/DDBJ whole genome shotgun (WGS) entry which is preliminary data.</text>
</comment>
<evidence type="ECO:0000313" key="4">
    <source>
        <dbReference type="Proteomes" id="UP000256913"/>
    </source>
</evidence>
<dbReference type="EMBL" id="QUMQ01000001">
    <property type="protein sequence ID" value="REF95038.1"/>
    <property type="molecule type" value="Genomic_DNA"/>
</dbReference>
<evidence type="ECO:0008006" key="5">
    <source>
        <dbReference type="Google" id="ProtNLM"/>
    </source>
</evidence>
<evidence type="ECO:0000313" key="3">
    <source>
        <dbReference type="EMBL" id="REF95038.1"/>
    </source>
</evidence>
<keyword evidence="4" id="KW-1185">Reference proteome</keyword>
<reference evidence="3 4" key="1">
    <citation type="submission" date="2018-08" db="EMBL/GenBank/DDBJ databases">
        <title>Sequencing the genomes of 1000 actinobacteria strains.</title>
        <authorList>
            <person name="Klenk H.-P."/>
        </authorList>
    </citation>
    <scope>NUCLEOTIDE SEQUENCE [LARGE SCALE GENOMIC DNA]</scope>
    <source>
        <strain evidence="3 4">DSM 44099</strain>
    </source>
</reference>
<keyword evidence="2" id="KW-0732">Signal</keyword>
<dbReference type="RefSeq" id="WP_116066787.1">
    <property type="nucleotide sequence ID" value="NZ_BONB01000018.1"/>
</dbReference>
<feature type="chain" id="PRO_5017697394" description="Peptidase inhibitor family I36" evidence="2">
    <location>
        <begin position="28"/>
        <end position="133"/>
    </location>
</feature>
<organism evidence="3 4">
    <name type="scientific">Asanoa ferruginea</name>
    <dbReference type="NCBI Taxonomy" id="53367"/>
    <lineage>
        <taxon>Bacteria</taxon>
        <taxon>Bacillati</taxon>
        <taxon>Actinomycetota</taxon>
        <taxon>Actinomycetes</taxon>
        <taxon>Micromonosporales</taxon>
        <taxon>Micromonosporaceae</taxon>
        <taxon>Asanoa</taxon>
    </lineage>
</organism>
<proteinExistence type="predicted"/>
<dbReference type="Proteomes" id="UP000256913">
    <property type="component" value="Unassembled WGS sequence"/>
</dbReference>
<evidence type="ECO:0000256" key="2">
    <source>
        <dbReference type="SAM" id="SignalP"/>
    </source>
</evidence>
<gene>
    <name evidence="3" type="ORF">DFJ67_0986</name>
</gene>
<sequence>MTVRRRSTARVVLGAAFLGLAAGGVAACDSADDDHTFYCVDQNDTIVNEDDCDDDGNGHGGFFFWAHSPRYKKGLKAGAKLPSGGSKFAYNDAAQRTAWGLPATGRVSNGTVKSSVVGKGGSSGGGSSKSSGG</sequence>
<dbReference type="OrthoDB" id="3388218at2"/>
<evidence type="ECO:0000256" key="1">
    <source>
        <dbReference type="SAM" id="MobiDB-lite"/>
    </source>
</evidence>
<dbReference type="PROSITE" id="PS51257">
    <property type="entry name" value="PROKAR_LIPOPROTEIN"/>
    <property type="match status" value="1"/>
</dbReference>
<protein>
    <recommendedName>
        <fullName evidence="5">Peptidase inhibitor family I36</fullName>
    </recommendedName>
</protein>
<name>A0A3D9ZCA4_9ACTN</name>